<accession>A0ACC0G4A3</accession>
<organism evidence="1 2">
    <name type="scientific">Camellia lanceoleosa</name>
    <dbReference type="NCBI Taxonomy" id="1840588"/>
    <lineage>
        <taxon>Eukaryota</taxon>
        <taxon>Viridiplantae</taxon>
        <taxon>Streptophyta</taxon>
        <taxon>Embryophyta</taxon>
        <taxon>Tracheophyta</taxon>
        <taxon>Spermatophyta</taxon>
        <taxon>Magnoliopsida</taxon>
        <taxon>eudicotyledons</taxon>
        <taxon>Gunneridae</taxon>
        <taxon>Pentapetalae</taxon>
        <taxon>asterids</taxon>
        <taxon>Ericales</taxon>
        <taxon>Theaceae</taxon>
        <taxon>Camellia</taxon>
    </lineage>
</organism>
<evidence type="ECO:0000313" key="1">
    <source>
        <dbReference type="EMBL" id="KAI7995252.1"/>
    </source>
</evidence>
<evidence type="ECO:0000313" key="2">
    <source>
        <dbReference type="Proteomes" id="UP001060215"/>
    </source>
</evidence>
<reference evidence="1 2" key="1">
    <citation type="journal article" date="2022" name="Plant J.">
        <title>Chromosome-level genome of Camellia lanceoleosa provides a valuable resource for understanding genome evolution and self-incompatibility.</title>
        <authorList>
            <person name="Gong W."/>
            <person name="Xiao S."/>
            <person name="Wang L."/>
            <person name="Liao Z."/>
            <person name="Chang Y."/>
            <person name="Mo W."/>
            <person name="Hu G."/>
            <person name="Li W."/>
            <person name="Zhao G."/>
            <person name="Zhu H."/>
            <person name="Hu X."/>
            <person name="Ji K."/>
            <person name="Xiang X."/>
            <person name="Song Q."/>
            <person name="Yuan D."/>
            <person name="Jin S."/>
            <person name="Zhang L."/>
        </authorList>
    </citation>
    <scope>NUCLEOTIDE SEQUENCE [LARGE SCALE GENOMIC DNA]</scope>
    <source>
        <strain evidence="1">SQ_2022a</strain>
    </source>
</reference>
<sequence>MLLHTSYTATLPCYTATTLLHSRQHCYTPVQLHTCCYTPYTHAYDAALPRPTTHLNTAQTPRQDSSYTTPLLLSNANAAVHPTGKLHSKRPTTKATPPETSKATPPSIDYPKLTHAPLSNPLLSNYSETSTSVPTPPFTQPLQNS</sequence>
<gene>
    <name evidence="1" type="ORF">LOK49_LG11G00681</name>
</gene>
<comment type="caution">
    <text evidence="1">The sequence shown here is derived from an EMBL/GenBank/DDBJ whole genome shotgun (WGS) entry which is preliminary data.</text>
</comment>
<keyword evidence="2" id="KW-1185">Reference proteome</keyword>
<proteinExistence type="predicted"/>
<name>A0ACC0G4A3_9ERIC</name>
<dbReference type="Proteomes" id="UP001060215">
    <property type="component" value="Chromosome 12"/>
</dbReference>
<protein>
    <submittedName>
        <fullName evidence="1">Uncharacterized protein</fullName>
    </submittedName>
</protein>
<dbReference type="EMBL" id="CM045769">
    <property type="protein sequence ID" value="KAI7995252.1"/>
    <property type="molecule type" value="Genomic_DNA"/>
</dbReference>